<dbReference type="NCBIfam" id="TIGR01951">
    <property type="entry name" value="nusB"/>
    <property type="match status" value="1"/>
</dbReference>
<dbReference type="Pfam" id="PF01029">
    <property type="entry name" value="NusB"/>
    <property type="match status" value="1"/>
</dbReference>
<dbReference type="EMBL" id="JAUSVY010000012">
    <property type="protein sequence ID" value="MDQ0507040.1"/>
    <property type="molecule type" value="Genomic_DNA"/>
</dbReference>
<dbReference type="InterPro" id="IPR011605">
    <property type="entry name" value="NusB_fam"/>
</dbReference>
<dbReference type="RefSeq" id="WP_237345871.1">
    <property type="nucleotide sequence ID" value="NZ_JABWGX010000013.1"/>
</dbReference>
<comment type="similarity">
    <text evidence="1 6">Belongs to the NusB family.</text>
</comment>
<accession>A0ABU0LIR7</accession>
<dbReference type="Proteomes" id="UP001241747">
    <property type="component" value="Unassembled WGS sequence"/>
</dbReference>
<evidence type="ECO:0000313" key="8">
    <source>
        <dbReference type="EMBL" id="MDQ0507040.1"/>
    </source>
</evidence>
<dbReference type="InterPro" id="IPR006027">
    <property type="entry name" value="NusB_RsmB_TIM44"/>
</dbReference>
<dbReference type="InterPro" id="IPR035926">
    <property type="entry name" value="NusB-like_sf"/>
</dbReference>
<sequence length="165" mass="17838">MSDAASGPATSWPMKKSAARLGAVQALYQMDLAQTPIHDILAQFESHWLGQEVEGTQLPEADIKLFRAVVEGVLSEQRAIDPLVDKALSRGWPLRRVEAVLRAVLRAGAFELLARPDVPARVVIAEYVNVAGAFLDRDETGMVNAVLDALAHELRAREFSGPGAA</sequence>
<gene>
    <name evidence="6" type="primary">nusB</name>
    <name evidence="8" type="ORF">QOZ94_003856</name>
</gene>
<proteinExistence type="inferred from homology"/>
<evidence type="ECO:0000259" key="7">
    <source>
        <dbReference type="Pfam" id="PF01029"/>
    </source>
</evidence>
<dbReference type="HAMAP" id="MF_00073">
    <property type="entry name" value="NusB"/>
    <property type="match status" value="1"/>
</dbReference>
<evidence type="ECO:0000256" key="6">
    <source>
        <dbReference type="HAMAP-Rule" id="MF_00073"/>
    </source>
</evidence>
<name>A0ABU0LIR7_XANAG</name>
<keyword evidence="4 6" id="KW-0805">Transcription regulation</keyword>
<keyword evidence="3 6" id="KW-0694">RNA-binding</keyword>
<feature type="domain" description="NusB/RsmB/TIM44" evidence="7">
    <location>
        <begin position="18"/>
        <end position="151"/>
    </location>
</feature>
<evidence type="ECO:0000256" key="1">
    <source>
        <dbReference type="ARBA" id="ARBA00005952"/>
    </source>
</evidence>
<dbReference type="PANTHER" id="PTHR11078:SF3">
    <property type="entry name" value="ANTITERMINATION NUSB DOMAIN-CONTAINING PROTEIN"/>
    <property type="match status" value="1"/>
</dbReference>
<reference evidence="8 9" key="1">
    <citation type="submission" date="2023-07" db="EMBL/GenBank/DDBJ databases">
        <title>Genomic Encyclopedia of Type Strains, Phase IV (KMG-IV): sequencing the most valuable type-strain genomes for metagenomic binning, comparative biology and taxonomic classification.</title>
        <authorList>
            <person name="Goeker M."/>
        </authorList>
    </citation>
    <scope>NUCLEOTIDE SEQUENCE [LARGE SCALE GENOMIC DNA]</scope>
    <source>
        <strain evidence="8 9">DSM 3770</strain>
    </source>
</reference>
<keyword evidence="2 6" id="KW-0889">Transcription antitermination</keyword>
<protein>
    <recommendedName>
        <fullName evidence="6">Transcription antitermination protein NusB</fullName>
    </recommendedName>
    <alternativeName>
        <fullName evidence="6">Antitermination factor NusB</fullName>
    </alternativeName>
</protein>
<evidence type="ECO:0000313" key="9">
    <source>
        <dbReference type="Proteomes" id="UP001241747"/>
    </source>
</evidence>
<dbReference type="SUPFAM" id="SSF48013">
    <property type="entry name" value="NusB-like"/>
    <property type="match status" value="1"/>
</dbReference>
<evidence type="ECO:0000256" key="4">
    <source>
        <dbReference type="ARBA" id="ARBA00023015"/>
    </source>
</evidence>
<dbReference type="Gene3D" id="1.10.940.10">
    <property type="entry name" value="NusB-like"/>
    <property type="match status" value="1"/>
</dbReference>
<dbReference type="PANTHER" id="PTHR11078">
    <property type="entry name" value="N UTILIZATION SUBSTANCE PROTEIN B-RELATED"/>
    <property type="match status" value="1"/>
</dbReference>
<comment type="function">
    <text evidence="6">Involved in transcription antitermination. Required for transcription of ribosomal RNA (rRNA) genes. Binds specifically to the boxA antiterminator sequence of the ribosomal RNA (rrn) operons.</text>
</comment>
<organism evidence="8 9">
    <name type="scientific">Xanthobacter agilis</name>
    <dbReference type="NCBI Taxonomy" id="47492"/>
    <lineage>
        <taxon>Bacteria</taxon>
        <taxon>Pseudomonadati</taxon>
        <taxon>Pseudomonadota</taxon>
        <taxon>Alphaproteobacteria</taxon>
        <taxon>Hyphomicrobiales</taxon>
        <taxon>Xanthobacteraceae</taxon>
        <taxon>Xanthobacter</taxon>
    </lineage>
</organism>
<comment type="caution">
    <text evidence="8">The sequence shown here is derived from an EMBL/GenBank/DDBJ whole genome shotgun (WGS) entry which is preliminary data.</text>
</comment>
<evidence type="ECO:0000256" key="3">
    <source>
        <dbReference type="ARBA" id="ARBA00022884"/>
    </source>
</evidence>
<evidence type="ECO:0000256" key="5">
    <source>
        <dbReference type="ARBA" id="ARBA00023163"/>
    </source>
</evidence>
<evidence type="ECO:0000256" key="2">
    <source>
        <dbReference type="ARBA" id="ARBA00022814"/>
    </source>
</evidence>
<keyword evidence="9" id="KW-1185">Reference proteome</keyword>
<keyword evidence="5 6" id="KW-0804">Transcription</keyword>